<evidence type="ECO:0000313" key="6">
    <source>
        <dbReference type="EnsemblPlants" id="TraesCS6D02G266000.1"/>
    </source>
</evidence>
<sequence>MRSHPLIDLFISTIDSEHGICYTHPEKLPGITLSGLSKHFFQRNSRAFKRGTWTRRKIQSECGMHTMWHKTGNTLPVVVNGRQMGSKKVLVLHTNKNFDQQRTN</sequence>
<feature type="domain" description="NAC" evidence="5">
    <location>
        <begin position="1"/>
        <end position="104"/>
    </location>
</feature>
<dbReference type="OMA" id="GMHTMWH"/>
<dbReference type="PROSITE" id="PS51005">
    <property type="entry name" value="NAC"/>
    <property type="match status" value="1"/>
</dbReference>
<dbReference type="Gramene" id="TraesLDM6D03G03761300.1">
    <property type="protein sequence ID" value="TraesLDM6D03G03761300.1"/>
    <property type="gene ID" value="TraesLDM6D03G03761300"/>
</dbReference>
<dbReference type="Gramene" id="TraesKAR6D01G0285120.1">
    <property type="protein sequence ID" value="cds.TraesKAR6D01G0285120.1"/>
    <property type="gene ID" value="TraesKAR6D01G0285120"/>
</dbReference>
<evidence type="ECO:0000256" key="3">
    <source>
        <dbReference type="ARBA" id="ARBA00023163"/>
    </source>
</evidence>
<evidence type="ECO:0000256" key="2">
    <source>
        <dbReference type="ARBA" id="ARBA00023125"/>
    </source>
</evidence>
<dbReference type="Proteomes" id="UP000019116">
    <property type="component" value="Chromosome 6D"/>
</dbReference>
<evidence type="ECO:0000259" key="5">
    <source>
        <dbReference type="PROSITE" id="PS51005"/>
    </source>
</evidence>
<dbReference type="OrthoDB" id="2020306at2759"/>
<dbReference type="InterPro" id="IPR036093">
    <property type="entry name" value="NAC_dom_sf"/>
</dbReference>
<dbReference type="Gramene" id="TraesCS6D03G0641600.1">
    <property type="protein sequence ID" value="TraesCS6D03G0641600.1.CDS"/>
    <property type="gene ID" value="TraesCS6D03G0641600"/>
</dbReference>
<dbReference type="STRING" id="4565.A0A3B6QHH6"/>
<evidence type="ECO:0000256" key="4">
    <source>
        <dbReference type="ARBA" id="ARBA00023242"/>
    </source>
</evidence>
<dbReference type="SUPFAM" id="SSF101941">
    <property type="entry name" value="NAC domain"/>
    <property type="match status" value="1"/>
</dbReference>
<dbReference type="GO" id="GO:0003700">
    <property type="term" value="F:DNA-binding transcription factor activity"/>
    <property type="evidence" value="ECO:0007669"/>
    <property type="project" value="InterPro"/>
</dbReference>
<evidence type="ECO:0000256" key="1">
    <source>
        <dbReference type="ARBA" id="ARBA00023015"/>
    </source>
</evidence>
<dbReference type="Gramene" id="TraesCS6D02G266000.1">
    <property type="protein sequence ID" value="TraesCS6D02G266000.1"/>
    <property type="gene ID" value="TraesCS6D02G266000"/>
</dbReference>
<dbReference type="GO" id="GO:0003677">
    <property type="term" value="F:DNA binding"/>
    <property type="evidence" value="ECO:0007669"/>
    <property type="project" value="UniProtKB-KW"/>
</dbReference>
<keyword evidence="1" id="KW-0805">Transcription regulation</keyword>
<dbReference type="AlphaFoldDB" id="A0A3B6QHH6"/>
<dbReference type="PANTHER" id="PTHR31079">
    <property type="entry name" value="NAC DOMAIN-CONTAINING PROTEIN 73"/>
    <property type="match status" value="1"/>
</dbReference>
<dbReference type="Gramene" id="TraesCAD_scaffold_075838_01G000100.1">
    <property type="protein sequence ID" value="TraesCAD_scaffold_075838_01G000100.1"/>
    <property type="gene ID" value="TraesCAD_scaffold_075838_01G000100"/>
</dbReference>
<proteinExistence type="predicted"/>
<dbReference type="EnsemblPlants" id="TraesCS6D02G266000.1">
    <property type="protein sequence ID" value="TraesCS6D02G266000.1"/>
    <property type="gene ID" value="TraesCS6D02G266000"/>
</dbReference>
<reference evidence="6" key="2">
    <citation type="submission" date="2018-10" db="UniProtKB">
        <authorList>
            <consortium name="EnsemblPlants"/>
        </authorList>
    </citation>
    <scope>IDENTIFICATION</scope>
</reference>
<dbReference type="InterPro" id="IPR003441">
    <property type="entry name" value="NAC-dom"/>
</dbReference>
<organism evidence="6">
    <name type="scientific">Triticum aestivum</name>
    <name type="common">Wheat</name>
    <dbReference type="NCBI Taxonomy" id="4565"/>
    <lineage>
        <taxon>Eukaryota</taxon>
        <taxon>Viridiplantae</taxon>
        <taxon>Streptophyta</taxon>
        <taxon>Embryophyta</taxon>
        <taxon>Tracheophyta</taxon>
        <taxon>Spermatophyta</taxon>
        <taxon>Magnoliopsida</taxon>
        <taxon>Liliopsida</taxon>
        <taxon>Poales</taxon>
        <taxon>Poaceae</taxon>
        <taxon>BOP clade</taxon>
        <taxon>Pooideae</taxon>
        <taxon>Triticodae</taxon>
        <taxon>Triticeae</taxon>
        <taxon>Triticinae</taxon>
        <taxon>Triticum</taxon>
    </lineage>
</organism>
<dbReference type="Pfam" id="PF02365">
    <property type="entry name" value="NAM"/>
    <property type="match status" value="1"/>
</dbReference>
<dbReference type="Gramene" id="TraesWEE_scaffold_043720_01G000100.1">
    <property type="protein sequence ID" value="TraesWEE_scaffold_043720_01G000100.1"/>
    <property type="gene ID" value="TraesWEE_scaffold_043720_01G000100"/>
</dbReference>
<accession>A0A3B6QHH6</accession>
<keyword evidence="4" id="KW-0539">Nucleus</keyword>
<name>A0A3B6QHH6_WHEAT</name>
<dbReference type="PANTHER" id="PTHR31079:SF31">
    <property type="entry name" value="NAC DOMAIN-CONTAINING PROTEIN 75"/>
    <property type="match status" value="1"/>
</dbReference>
<dbReference type="Gramene" id="TraesLAC6D03G03707880.1">
    <property type="protein sequence ID" value="TraesLAC6D03G03707880.1"/>
    <property type="gene ID" value="TraesLAC6D03G03707880"/>
</dbReference>
<dbReference type="Gene3D" id="2.170.150.80">
    <property type="entry name" value="NAC domain"/>
    <property type="match status" value="1"/>
</dbReference>
<reference evidence="6" key="1">
    <citation type="submission" date="2018-08" db="EMBL/GenBank/DDBJ databases">
        <authorList>
            <person name="Rossello M."/>
        </authorList>
    </citation>
    <scope>NUCLEOTIDE SEQUENCE [LARGE SCALE GENOMIC DNA]</scope>
    <source>
        <strain evidence="6">cv. Chinese Spring</strain>
    </source>
</reference>
<dbReference type="InterPro" id="IPR044799">
    <property type="entry name" value="SOG1-like"/>
</dbReference>
<protein>
    <recommendedName>
        <fullName evidence="5">NAC domain-containing protein</fullName>
    </recommendedName>
</protein>
<keyword evidence="3" id="KW-0804">Transcription</keyword>
<keyword evidence="2" id="KW-0238">DNA-binding</keyword>
<keyword evidence="7" id="KW-1185">Reference proteome</keyword>
<evidence type="ECO:0000313" key="7">
    <source>
        <dbReference type="Proteomes" id="UP000019116"/>
    </source>
</evidence>